<dbReference type="GO" id="GO:0030010">
    <property type="term" value="P:establishment of cell polarity"/>
    <property type="evidence" value="ECO:0007669"/>
    <property type="project" value="TreeGrafter"/>
</dbReference>
<gene>
    <name evidence="3" type="primary">Sdccag8</name>
</gene>
<evidence type="ECO:0000313" key="4">
    <source>
        <dbReference type="Proteomes" id="UP000694381"/>
    </source>
</evidence>
<proteinExistence type="predicted"/>
<reference evidence="3" key="1">
    <citation type="submission" date="2025-08" db="UniProtKB">
        <authorList>
            <consortium name="Ensembl"/>
        </authorList>
    </citation>
    <scope>IDENTIFICATION</scope>
</reference>
<feature type="coiled-coil region" evidence="1">
    <location>
        <begin position="202"/>
        <end position="236"/>
    </location>
</feature>
<dbReference type="PANTHER" id="PTHR34343:SF1">
    <property type="entry name" value="SEROLOGICALLY DEFINED COLON CANCER ANTIGEN 8"/>
    <property type="match status" value="1"/>
</dbReference>
<evidence type="ECO:0000256" key="2">
    <source>
        <dbReference type="SAM" id="MobiDB-lite"/>
    </source>
</evidence>
<dbReference type="GO" id="GO:0005813">
    <property type="term" value="C:centrosome"/>
    <property type="evidence" value="ECO:0007669"/>
    <property type="project" value="InterPro"/>
</dbReference>
<evidence type="ECO:0000256" key="1">
    <source>
        <dbReference type="SAM" id="Coils"/>
    </source>
</evidence>
<dbReference type="GO" id="GO:0005814">
    <property type="term" value="C:centriole"/>
    <property type="evidence" value="ECO:0007669"/>
    <property type="project" value="TreeGrafter"/>
</dbReference>
<dbReference type="InterPro" id="IPR031887">
    <property type="entry name" value="SDCCAG8"/>
</dbReference>
<keyword evidence="1" id="KW-0175">Coiled coil</keyword>
<feature type="coiled-coil region" evidence="1">
    <location>
        <begin position="271"/>
        <end position="298"/>
    </location>
</feature>
<dbReference type="Ensembl" id="ENSNGAT00000019774.1">
    <property type="protein sequence ID" value="ENSNGAP00000014186.1"/>
    <property type="gene ID" value="ENSNGAG00000015552.1"/>
</dbReference>
<accession>A0A8C6R9H1</accession>
<sequence>MAKLPGNSTLEESLGQYQRSLRERANRSLHQLKCALREGNVTVEEDALNPSISATINNEDSGMAWHELQHSHAVNLLKALLHQQTSKENETSPPRRRKMSPSDELCGMKNRVQVVVLENERLQQMLKSQRQEEMLREQTLLDASGNLQDSWVKTGEDSRVDETATRQFFHGNGDTGKAASTGEAEKWKLELERLKLTYEAKSDILESQLTLLRKDLAEYQKNCEDLKERLKHKESLLAASTSSRVGGLCLKCAQHEAVLSQTHSNVHVQTVERLTKERDDLMSALVSLRSNLADAQQRETSAYEQVKHAVQMTEEANFEKTK</sequence>
<dbReference type="GO" id="GO:0001764">
    <property type="term" value="P:neuron migration"/>
    <property type="evidence" value="ECO:0007669"/>
    <property type="project" value="TreeGrafter"/>
</dbReference>
<dbReference type="Pfam" id="PF15964">
    <property type="entry name" value="CCCAP"/>
    <property type="match status" value="2"/>
</dbReference>
<protein>
    <submittedName>
        <fullName evidence="3">Serologically defined colon cancer antigen 8</fullName>
    </submittedName>
</protein>
<organism evidence="3 4">
    <name type="scientific">Nannospalax galili</name>
    <name type="common">Northern Israeli blind subterranean mole rat</name>
    <name type="synonym">Spalax galili</name>
    <dbReference type="NCBI Taxonomy" id="1026970"/>
    <lineage>
        <taxon>Eukaryota</taxon>
        <taxon>Metazoa</taxon>
        <taxon>Chordata</taxon>
        <taxon>Craniata</taxon>
        <taxon>Vertebrata</taxon>
        <taxon>Euteleostomi</taxon>
        <taxon>Mammalia</taxon>
        <taxon>Eutheria</taxon>
        <taxon>Euarchontoglires</taxon>
        <taxon>Glires</taxon>
        <taxon>Rodentia</taxon>
        <taxon>Myomorpha</taxon>
        <taxon>Muroidea</taxon>
        <taxon>Spalacidae</taxon>
        <taxon>Spalacinae</taxon>
        <taxon>Nannospalax</taxon>
    </lineage>
</organism>
<dbReference type="Proteomes" id="UP000694381">
    <property type="component" value="Unassembled WGS sequence"/>
</dbReference>
<reference evidence="3" key="2">
    <citation type="submission" date="2025-09" db="UniProtKB">
        <authorList>
            <consortium name="Ensembl"/>
        </authorList>
    </citation>
    <scope>IDENTIFICATION</scope>
</reference>
<name>A0A8C6R9H1_NANGA</name>
<feature type="region of interest" description="Disordered" evidence="2">
    <location>
        <begin position="84"/>
        <end position="103"/>
    </location>
</feature>
<keyword evidence="4" id="KW-1185">Reference proteome</keyword>
<dbReference type="GO" id="GO:0035148">
    <property type="term" value="P:tube formation"/>
    <property type="evidence" value="ECO:0007669"/>
    <property type="project" value="TreeGrafter"/>
</dbReference>
<evidence type="ECO:0000313" key="3">
    <source>
        <dbReference type="Ensembl" id="ENSNGAP00000014186.1"/>
    </source>
</evidence>
<dbReference type="GO" id="GO:0007098">
    <property type="term" value="P:centrosome cycle"/>
    <property type="evidence" value="ECO:0007669"/>
    <property type="project" value="InterPro"/>
</dbReference>
<dbReference type="AlphaFoldDB" id="A0A8C6R9H1"/>
<dbReference type="GeneTree" id="ENSGT00730000111198"/>
<dbReference type="PANTHER" id="PTHR34343">
    <property type="entry name" value="SEROLOGICALLY DEFINED COLON CANCER ANTIGEN 8"/>
    <property type="match status" value="1"/>
</dbReference>